<proteinExistence type="predicted"/>
<keyword evidence="3" id="KW-1185">Reference proteome</keyword>
<dbReference type="EMBL" id="JAVRHU010000005">
    <property type="protein sequence ID" value="MDT0622683.1"/>
    <property type="molecule type" value="Genomic_DNA"/>
</dbReference>
<dbReference type="InterPro" id="IPR045749">
    <property type="entry name" value="DUF6090"/>
</dbReference>
<keyword evidence="1" id="KW-0812">Transmembrane</keyword>
<reference evidence="2 3" key="1">
    <citation type="submission" date="2023-09" db="EMBL/GenBank/DDBJ databases">
        <authorList>
            <person name="Rey-Velasco X."/>
        </authorList>
    </citation>
    <scope>NUCLEOTIDE SEQUENCE [LARGE SCALE GENOMIC DNA]</scope>
    <source>
        <strain evidence="2 3">P007</strain>
    </source>
</reference>
<gene>
    <name evidence="2" type="ORF">RM520_13720</name>
</gene>
<evidence type="ECO:0000313" key="3">
    <source>
        <dbReference type="Proteomes" id="UP001250662"/>
    </source>
</evidence>
<organism evidence="2 3">
    <name type="scientific">Croceitalea vernalis</name>
    <dbReference type="NCBI Taxonomy" id="3075599"/>
    <lineage>
        <taxon>Bacteria</taxon>
        <taxon>Pseudomonadati</taxon>
        <taxon>Bacteroidota</taxon>
        <taxon>Flavobacteriia</taxon>
        <taxon>Flavobacteriales</taxon>
        <taxon>Flavobacteriaceae</taxon>
        <taxon>Croceitalea</taxon>
    </lineage>
</organism>
<comment type="caution">
    <text evidence="2">The sequence shown here is derived from an EMBL/GenBank/DDBJ whole genome shotgun (WGS) entry which is preliminary data.</text>
</comment>
<protein>
    <submittedName>
        <fullName evidence="2">DUF6090 family protein</fullName>
    </submittedName>
</protein>
<accession>A0ABU3BKJ2</accession>
<evidence type="ECO:0000256" key="1">
    <source>
        <dbReference type="SAM" id="Phobius"/>
    </source>
</evidence>
<dbReference type="Proteomes" id="UP001250662">
    <property type="component" value="Unassembled WGS sequence"/>
</dbReference>
<keyword evidence="1" id="KW-0472">Membrane</keyword>
<evidence type="ECO:0000313" key="2">
    <source>
        <dbReference type="EMBL" id="MDT0622683.1"/>
    </source>
</evidence>
<feature type="transmembrane region" description="Helical" evidence="1">
    <location>
        <begin position="21"/>
        <end position="42"/>
    </location>
</feature>
<name>A0ABU3BKJ2_9FLAO</name>
<dbReference type="Pfam" id="PF19578">
    <property type="entry name" value="DUF6090"/>
    <property type="match status" value="1"/>
</dbReference>
<keyword evidence="1" id="KW-1133">Transmembrane helix</keyword>
<dbReference type="RefSeq" id="WP_311388381.1">
    <property type="nucleotide sequence ID" value="NZ_JAVRHU010000005.1"/>
</dbReference>
<sequence length="254" mass="29835">MIKFFRKIRQKLLSENKFSKYLIYAIGEIVLVVVGILIALAINNWNEQKKNDEAEREYYCRILQDLELDKQKINEIIATYDNRIRVSKEILLELDSGKNDKNFLLNKFLIAFRGEAFVPRNVTFQDMVSSGNIRLITDSEIKNSLIQFYSELENKVSHLQQNSDENSKQTFSLINSSIEFGISEFNYVNILLGNEIIQTLPELDWSKDRNSKYYKDFQLMVVFNITMSDRNKQVINEIIKLMDDPYDLLAKKCK</sequence>